<dbReference type="AlphaFoldDB" id="A0A2N3IBV6"/>
<feature type="transmembrane region" description="Helical" evidence="5">
    <location>
        <begin position="209"/>
        <end position="242"/>
    </location>
</feature>
<accession>A0A2N3IBV6</accession>
<feature type="transmembrane region" description="Helical" evidence="5">
    <location>
        <begin position="44"/>
        <end position="60"/>
    </location>
</feature>
<evidence type="ECO:0000256" key="3">
    <source>
        <dbReference type="ARBA" id="ARBA00022989"/>
    </source>
</evidence>
<dbReference type="GO" id="GO:0016020">
    <property type="term" value="C:membrane"/>
    <property type="evidence" value="ECO:0007669"/>
    <property type="project" value="UniProtKB-SubCell"/>
</dbReference>
<evidence type="ECO:0000256" key="1">
    <source>
        <dbReference type="ARBA" id="ARBA00004141"/>
    </source>
</evidence>
<keyword evidence="2 5" id="KW-0812">Transmembrane</keyword>
<organism evidence="7 8">
    <name type="scientific">Raineya orbicola</name>
    <dbReference type="NCBI Taxonomy" id="2016530"/>
    <lineage>
        <taxon>Bacteria</taxon>
        <taxon>Pseudomonadati</taxon>
        <taxon>Bacteroidota</taxon>
        <taxon>Cytophagia</taxon>
        <taxon>Cytophagales</taxon>
        <taxon>Raineyaceae</taxon>
        <taxon>Raineya</taxon>
    </lineage>
</organism>
<keyword evidence="4 5" id="KW-0472">Membrane</keyword>
<feature type="transmembrane region" description="Helical" evidence="5">
    <location>
        <begin position="179"/>
        <end position="197"/>
    </location>
</feature>
<dbReference type="InterPro" id="IPR007016">
    <property type="entry name" value="O-antigen_ligase-rel_domated"/>
</dbReference>
<evidence type="ECO:0000256" key="5">
    <source>
        <dbReference type="SAM" id="Phobius"/>
    </source>
</evidence>
<sequence length="441" mass="52225">MVAILKSKIQNYFAQTPIQVVIHEILVSLFLLTLPFYVPAPRNVAWVIIGINAIIALLLHQNYRKNLWEHKNLFFSLSFFLLLHFVGMFYTQNTEWGWFLIGLIVPLWSLPLSVQIFPLKKTTLQNYLRLFIIGTTIFVCLCYLRAFYRVLIDWNNPNFHWENYFYYHNFTAFRAEPTYLAMLICLANLFLLIDLFFPEYLSIFSAKKMKILLLGFFLLTMLLLAARMQIGIFILGVILIFLEYFRKQNKIWQGIFWSIVGVSILITAILLTPNTRKRFSFLWDKQERIVLDKKQDHSLGRNWDGASLRFAQWTCGLELIKRNWLWGVGTGDGQDELQKVYDEYKFYFASQYNRYNAHNQFFEIWIALGIIGLLAWLTLFMVPLPMLWQQKNYLALSIWLLLFFSAFTESYLQRNYGVIVFAIFYGIAFLRHSPNQFEQAS</sequence>
<dbReference type="PANTHER" id="PTHR37422:SF13">
    <property type="entry name" value="LIPOPOLYSACCHARIDE BIOSYNTHESIS PROTEIN PA4999-RELATED"/>
    <property type="match status" value="1"/>
</dbReference>
<comment type="caution">
    <text evidence="7">The sequence shown here is derived from an EMBL/GenBank/DDBJ whole genome shotgun (WGS) entry which is preliminary data.</text>
</comment>
<evidence type="ECO:0000259" key="6">
    <source>
        <dbReference type="Pfam" id="PF04932"/>
    </source>
</evidence>
<feature type="transmembrane region" description="Helical" evidence="5">
    <location>
        <begin position="72"/>
        <end position="90"/>
    </location>
</feature>
<dbReference type="RefSeq" id="WP_101359144.1">
    <property type="nucleotide sequence ID" value="NZ_NKXO01000029.1"/>
</dbReference>
<feature type="transmembrane region" description="Helical" evidence="5">
    <location>
        <begin position="254"/>
        <end position="272"/>
    </location>
</feature>
<feature type="transmembrane region" description="Helical" evidence="5">
    <location>
        <begin position="96"/>
        <end position="114"/>
    </location>
</feature>
<dbReference type="Pfam" id="PF04932">
    <property type="entry name" value="Wzy_C"/>
    <property type="match status" value="1"/>
</dbReference>
<dbReference type="PANTHER" id="PTHR37422">
    <property type="entry name" value="TEICHURONIC ACID BIOSYNTHESIS PROTEIN TUAE"/>
    <property type="match status" value="1"/>
</dbReference>
<evidence type="ECO:0000256" key="4">
    <source>
        <dbReference type="ARBA" id="ARBA00023136"/>
    </source>
</evidence>
<proteinExistence type="predicted"/>
<protein>
    <submittedName>
        <fullName evidence="7">O-Antigen ligase</fullName>
    </submittedName>
</protein>
<dbReference type="GO" id="GO:0016874">
    <property type="term" value="F:ligase activity"/>
    <property type="evidence" value="ECO:0007669"/>
    <property type="project" value="UniProtKB-KW"/>
</dbReference>
<feature type="transmembrane region" description="Helical" evidence="5">
    <location>
        <begin position="364"/>
        <end position="386"/>
    </location>
</feature>
<feature type="transmembrane region" description="Helical" evidence="5">
    <location>
        <begin position="392"/>
        <end position="408"/>
    </location>
</feature>
<feature type="domain" description="O-antigen ligase-related" evidence="6">
    <location>
        <begin position="215"/>
        <end position="377"/>
    </location>
</feature>
<feature type="transmembrane region" description="Helical" evidence="5">
    <location>
        <begin position="20"/>
        <end position="38"/>
    </location>
</feature>
<gene>
    <name evidence="7" type="ORF">Rain11_1872</name>
</gene>
<dbReference type="Proteomes" id="UP000233387">
    <property type="component" value="Unassembled WGS sequence"/>
</dbReference>
<name>A0A2N3IBV6_9BACT</name>
<keyword evidence="8" id="KW-1185">Reference proteome</keyword>
<keyword evidence="7" id="KW-0436">Ligase</keyword>
<dbReference type="OrthoDB" id="1631746at2"/>
<feature type="transmembrane region" description="Helical" evidence="5">
    <location>
        <begin position="415"/>
        <end position="432"/>
    </location>
</feature>
<comment type="subcellular location">
    <subcellularLocation>
        <location evidence="1">Membrane</location>
        <topology evidence="1">Multi-pass membrane protein</topology>
    </subcellularLocation>
</comment>
<feature type="transmembrane region" description="Helical" evidence="5">
    <location>
        <begin position="126"/>
        <end position="148"/>
    </location>
</feature>
<evidence type="ECO:0000313" key="8">
    <source>
        <dbReference type="Proteomes" id="UP000233387"/>
    </source>
</evidence>
<dbReference type="EMBL" id="NKXO01000029">
    <property type="protein sequence ID" value="PKQ67854.1"/>
    <property type="molecule type" value="Genomic_DNA"/>
</dbReference>
<reference evidence="7 8" key="1">
    <citation type="submission" date="2017-06" db="EMBL/GenBank/DDBJ databases">
        <title>Raineya orbicola gen. nov., sp. nov. a slightly thermophilic bacterium of the phylum Bacteroidetes and the description of Raineyaceae fam. nov.</title>
        <authorList>
            <person name="Albuquerque L."/>
            <person name="Polonia A.R.M."/>
            <person name="Barroso C."/>
            <person name="Froufe H.J.C."/>
            <person name="Lage O."/>
            <person name="Lobo-Da-Cunha A."/>
            <person name="Egas C."/>
            <person name="Da Costa M.S."/>
        </authorList>
    </citation>
    <scope>NUCLEOTIDE SEQUENCE [LARGE SCALE GENOMIC DNA]</scope>
    <source>
        <strain evidence="7 8">SPSPC-11</strain>
    </source>
</reference>
<keyword evidence="3 5" id="KW-1133">Transmembrane helix</keyword>
<dbReference type="InterPro" id="IPR051533">
    <property type="entry name" value="WaaL-like"/>
</dbReference>
<evidence type="ECO:0000256" key="2">
    <source>
        <dbReference type="ARBA" id="ARBA00022692"/>
    </source>
</evidence>
<evidence type="ECO:0000313" key="7">
    <source>
        <dbReference type="EMBL" id="PKQ67854.1"/>
    </source>
</evidence>